<gene>
    <name evidence="2" type="ORF">SAMN05216580_0820</name>
</gene>
<dbReference type="AlphaFoldDB" id="A0A1H2ET19"/>
<reference evidence="3" key="1">
    <citation type="submission" date="2016-10" db="EMBL/GenBank/DDBJ databases">
        <authorList>
            <person name="Varghese N."/>
            <person name="Submissions S."/>
        </authorList>
    </citation>
    <scope>NUCLEOTIDE SEQUENCE [LARGE SCALE GENOMIC DNA]</scope>
    <source>
        <strain evidence="3">CCTCC 2012022</strain>
    </source>
</reference>
<name>A0A1H2ET19_9GAMM</name>
<protein>
    <submittedName>
        <fullName evidence="2">Chemosensory pili system protein ChpC</fullName>
    </submittedName>
</protein>
<accession>A0A1H2ET19</accession>
<evidence type="ECO:0000313" key="3">
    <source>
        <dbReference type="Proteomes" id="UP000243063"/>
    </source>
</evidence>
<proteinExistence type="predicted"/>
<organism evidence="2 3">
    <name type="scientific">Geopseudomonas guangdongensis</name>
    <dbReference type="NCBI Taxonomy" id="1245526"/>
    <lineage>
        <taxon>Bacteria</taxon>
        <taxon>Pseudomonadati</taxon>
        <taxon>Pseudomonadota</taxon>
        <taxon>Gammaproteobacteria</taxon>
        <taxon>Pseudomonadales</taxon>
        <taxon>Pseudomonadaceae</taxon>
        <taxon>Geopseudomonas</taxon>
    </lineage>
</organism>
<evidence type="ECO:0000256" key="1">
    <source>
        <dbReference type="SAM" id="MobiDB-lite"/>
    </source>
</evidence>
<evidence type="ECO:0000313" key="2">
    <source>
        <dbReference type="EMBL" id="SDT98267.1"/>
    </source>
</evidence>
<dbReference type="Proteomes" id="UP000243063">
    <property type="component" value="Chromosome I"/>
</dbReference>
<dbReference type="RefSeq" id="WP_231975273.1">
    <property type="nucleotide sequence ID" value="NZ_LT629780.1"/>
</dbReference>
<dbReference type="EMBL" id="LT629780">
    <property type="protein sequence ID" value="SDT98267.1"/>
    <property type="molecule type" value="Genomic_DNA"/>
</dbReference>
<dbReference type="STRING" id="1245526.SAMN05216580_0820"/>
<keyword evidence="3" id="KW-1185">Reference proteome</keyword>
<sequence>MSRPDVPAQPALNALLLPLLGRTLLLPSVALAELVNLLPVEPGGAAAPAWYLGAVRWRERRVPLLSFEAAATGGAPPALRRIAVLHALGGHGGLDFLALALQGLPRPCKVESDLAASGEVCAALELEAVTLAGESARIPDLPALERLLLDTGLWTEAAPPAFPADQRSLPRRGVGQAVDC</sequence>
<feature type="region of interest" description="Disordered" evidence="1">
    <location>
        <begin position="160"/>
        <end position="180"/>
    </location>
</feature>